<dbReference type="Pfam" id="PF00305">
    <property type="entry name" value="Lipoxygenase"/>
    <property type="match status" value="1"/>
</dbReference>
<dbReference type="Gene3D" id="1.20.245.10">
    <property type="entry name" value="Lipoxygenase-1, Domain 5"/>
    <property type="match status" value="1"/>
</dbReference>
<dbReference type="GO" id="GO:0016702">
    <property type="term" value="F:oxidoreductase activity, acting on single donors with incorporation of molecular oxygen, incorporation of two atoms of oxygen"/>
    <property type="evidence" value="ECO:0007669"/>
    <property type="project" value="InterPro"/>
</dbReference>
<sequence>MQFLKYLILLVYVQGTPAGKLSKREKQSCPIDLPQNVKPESQCYRERRLSLISNRYAYRLRKGTTELPFNRLEVTVEDYKKFLLRSPFLLHHARLWRKQLNFIESRQAVYVSDKVFLPEAMNGSEFDTMRKFFKDGIKSEENLIKEYMVIPSDEEPFLNGDWKSDKYFAEQRLAGTNPMTLQKITIDSEYGMPFQELKKLINPKFEWTVALNRALPEVIDSPGVIEAIKKGRLYVLYHPFAKYLNTLPDLTDDDPRRQMWKQPAPVAIFASKLSGTTRELVPVAIQMDANLDSPIYSPQDGDNWMLAKLNMQLTDLGNSQMVEHLTKVHFVTESLCLSHERQISERHPLFEMLKYHCRGIFTTNTLAAPELLDERKALHEIFGYGHSGGAQLVRDSAQVLHWDNLQPARNIKIRGLDDEENLPYYPYRDDSELVYGAIKAMVKEFINAFYNKNEDVAEDEEIQRFAYEISADGDGMIRGFPSKITRKSSLIETITRMIWIATAQHSVVGYPVADYATYVPNVSTKLYDVYGIPPNVFDSARLNARKTASASTVIFFKIGTFRYDKIFDYADKLQDSKAKEIVSAHKLKLDKDVQQELEKRNKERLDEGHLTYPYLLPKWITNGVQE</sequence>
<feature type="signal peptide" evidence="4">
    <location>
        <begin position="1"/>
        <end position="18"/>
    </location>
</feature>
<reference evidence="6" key="1">
    <citation type="submission" date="2010-11" db="EMBL/GenBank/DDBJ databases">
        <title>Purification of Lipoxygenase from Actineria villosa.</title>
        <authorList>
            <person name="Uechi G."/>
            <person name="Toma H."/>
            <person name="Arakawa T."/>
            <person name="Sato Y."/>
        </authorList>
    </citation>
    <scope>NUCLEOTIDE SEQUENCE</scope>
</reference>
<dbReference type="SUPFAM" id="SSF48484">
    <property type="entry name" value="Lipoxigenase"/>
    <property type="match status" value="1"/>
</dbReference>
<protein>
    <submittedName>
        <fullName evidence="6">Lipoxygenase</fullName>
    </submittedName>
</protein>
<accession>F2Z929</accession>
<keyword evidence="3" id="KW-0560">Oxidoreductase</keyword>
<keyword evidence="4" id="KW-0732">Signal</keyword>
<name>F2Z929_ACTVL</name>
<keyword evidence="1" id="KW-0479">Metal-binding</keyword>
<dbReference type="InterPro" id="IPR036226">
    <property type="entry name" value="LipOase_C_sf"/>
</dbReference>
<organism evidence="6">
    <name type="scientific">Actineria villosa</name>
    <name type="common">Okinawan sea anemone</name>
    <dbReference type="NCBI Taxonomy" id="227975"/>
    <lineage>
        <taxon>Eukaryota</taxon>
        <taxon>Metazoa</taxon>
        <taxon>Cnidaria</taxon>
        <taxon>Anthozoa</taxon>
        <taxon>Hexacorallia</taxon>
        <taxon>Actiniaria</taxon>
        <taxon>Nynantheae</taxon>
        <taxon>Aliciidae</taxon>
        <taxon>Actineria</taxon>
    </lineage>
</organism>
<evidence type="ECO:0000256" key="3">
    <source>
        <dbReference type="ARBA" id="ARBA00023002"/>
    </source>
</evidence>
<gene>
    <name evidence="6" type="primary">Avt-lox</name>
</gene>
<dbReference type="AlphaFoldDB" id="F2Z929"/>
<evidence type="ECO:0000256" key="2">
    <source>
        <dbReference type="ARBA" id="ARBA00022964"/>
    </source>
</evidence>
<proteinExistence type="evidence at transcript level"/>
<dbReference type="GO" id="GO:0034440">
    <property type="term" value="P:lipid oxidation"/>
    <property type="evidence" value="ECO:0007669"/>
    <property type="project" value="InterPro"/>
</dbReference>
<evidence type="ECO:0000256" key="4">
    <source>
        <dbReference type="SAM" id="SignalP"/>
    </source>
</evidence>
<dbReference type="GO" id="GO:0046872">
    <property type="term" value="F:metal ion binding"/>
    <property type="evidence" value="ECO:0007669"/>
    <property type="project" value="UniProtKB-KW"/>
</dbReference>
<dbReference type="Gene3D" id="3.10.450.60">
    <property type="match status" value="1"/>
</dbReference>
<dbReference type="InterPro" id="IPR000907">
    <property type="entry name" value="LipOase"/>
</dbReference>
<dbReference type="PROSITE" id="PS51393">
    <property type="entry name" value="LIPOXYGENASE_3"/>
    <property type="match status" value="1"/>
</dbReference>
<evidence type="ECO:0000313" key="6">
    <source>
        <dbReference type="EMBL" id="BAK20442.1"/>
    </source>
</evidence>
<dbReference type="PANTHER" id="PTHR11771">
    <property type="entry name" value="LIPOXYGENASE"/>
    <property type="match status" value="1"/>
</dbReference>
<evidence type="ECO:0000256" key="1">
    <source>
        <dbReference type="ARBA" id="ARBA00022723"/>
    </source>
</evidence>
<evidence type="ECO:0000259" key="5">
    <source>
        <dbReference type="PROSITE" id="PS51393"/>
    </source>
</evidence>
<feature type="chain" id="PRO_5003290339" evidence="4">
    <location>
        <begin position="19"/>
        <end position="626"/>
    </location>
</feature>
<dbReference type="InterPro" id="IPR013819">
    <property type="entry name" value="LipOase_C"/>
</dbReference>
<feature type="domain" description="Lipoxygenase" evidence="5">
    <location>
        <begin position="31"/>
        <end position="626"/>
    </location>
</feature>
<keyword evidence="2" id="KW-0223">Dioxygenase</keyword>
<dbReference type="EMBL" id="AB598143">
    <property type="protein sequence ID" value="BAK20442.1"/>
    <property type="molecule type" value="mRNA"/>
</dbReference>